<evidence type="ECO:0000313" key="3">
    <source>
        <dbReference type="Proteomes" id="UP000076825"/>
    </source>
</evidence>
<keyword evidence="3" id="KW-1185">Reference proteome</keyword>
<feature type="compositionally biased region" description="Basic and acidic residues" evidence="1">
    <location>
        <begin position="10"/>
        <end position="24"/>
    </location>
</feature>
<feature type="region of interest" description="Disordered" evidence="1">
    <location>
        <begin position="229"/>
        <end position="258"/>
    </location>
</feature>
<evidence type="ECO:0000256" key="1">
    <source>
        <dbReference type="SAM" id="MobiDB-lite"/>
    </source>
</evidence>
<reference evidence="2 3" key="1">
    <citation type="submission" date="2016-04" db="EMBL/GenBank/DDBJ databases">
        <authorList>
            <consortium name="Pathogen Informatics"/>
        </authorList>
    </citation>
    <scope>NUCLEOTIDE SEQUENCE [LARGE SCALE GENOMIC DNA]</scope>
    <source>
        <strain evidence="2 3">H044680328</strain>
    </source>
</reference>
<organism evidence="2 3">
    <name type="scientific">Bordetella trematum</name>
    <dbReference type="NCBI Taxonomy" id="123899"/>
    <lineage>
        <taxon>Bacteria</taxon>
        <taxon>Pseudomonadati</taxon>
        <taxon>Pseudomonadota</taxon>
        <taxon>Betaproteobacteria</taxon>
        <taxon>Burkholderiales</taxon>
        <taxon>Alcaligenaceae</taxon>
        <taxon>Bordetella</taxon>
    </lineage>
</organism>
<feature type="region of interest" description="Disordered" evidence="1">
    <location>
        <begin position="1"/>
        <end position="24"/>
    </location>
</feature>
<feature type="compositionally biased region" description="Low complexity" evidence="1">
    <location>
        <begin position="233"/>
        <end position="248"/>
    </location>
</feature>
<dbReference type="KEGG" id="btrm:SAMEA390648702871"/>
<protein>
    <submittedName>
        <fullName evidence="2">Uncharacterized protein</fullName>
    </submittedName>
</protein>
<dbReference type="EMBL" id="LT546645">
    <property type="protein sequence ID" value="SAI71676.1"/>
    <property type="molecule type" value="Genomic_DNA"/>
</dbReference>
<feature type="region of interest" description="Disordered" evidence="1">
    <location>
        <begin position="317"/>
        <end position="338"/>
    </location>
</feature>
<name>A0A157SP69_9BORD</name>
<sequence length="338" mass="36809">MQRHPALDTLARKGPEAGRERPEAEVARMRKRAGSGSALRQPAEHLVAAESMGHALGLHERHCLRRVEYILDDHHRAAGQGSQHAVEPEHPAHRQHRQQHGVGLIQAQNRRAATRVTDQGGLRMHHQFGCLGRARRGEQDHDVFGIRAIGLRAGRHRASPECPQRPGAGRGRISRRLQHGDLLQSGRGRRRDVGKYPQRVQPGMLPMGDQQPRPAGTQQIGDLVTAVTRIDRNGPGPQTRQGQQQGNPLRTVEQPQGHRIAAPDTAAAQPGRRLVHALGKGLVAPSSAVLHEGSGLRLGPASRLDQAGQSHRFHELPHARSNTAATPCPPPTHMVSSA</sequence>
<gene>
    <name evidence="2" type="ORF">SAMEA3906487_02871</name>
</gene>
<dbReference type="Proteomes" id="UP000076825">
    <property type="component" value="Chromosome 1"/>
</dbReference>
<feature type="region of interest" description="Disordered" evidence="1">
    <location>
        <begin position="155"/>
        <end position="217"/>
    </location>
</feature>
<evidence type="ECO:0000313" key="2">
    <source>
        <dbReference type="EMBL" id="SAI71676.1"/>
    </source>
</evidence>
<proteinExistence type="predicted"/>
<dbReference type="STRING" id="123899.SAMEA3906487_02871"/>
<accession>A0A157SP69</accession>
<dbReference type="AlphaFoldDB" id="A0A157SP69"/>